<dbReference type="CDD" id="cd02947">
    <property type="entry name" value="TRX_family"/>
    <property type="match status" value="1"/>
</dbReference>
<reference evidence="2" key="1">
    <citation type="journal article" date="2014" name="Int. J. Syst. Evol. Microbiol.">
        <title>Complete genome sequence of Corynebacterium casei LMG S-19264T (=DSM 44701T), isolated from a smear-ripened cheese.</title>
        <authorList>
            <consortium name="US DOE Joint Genome Institute (JGI-PGF)"/>
            <person name="Walter F."/>
            <person name="Albersmeier A."/>
            <person name="Kalinowski J."/>
            <person name="Ruckert C."/>
        </authorList>
    </citation>
    <scope>NUCLEOTIDE SEQUENCE</scope>
    <source>
        <strain evidence="2">JCM 12580</strain>
    </source>
</reference>
<protein>
    <submittedName>
        <fullName evidence="2">Thioredoxin-like protein YusE</fullName>
    </submittedName>
</protein>
<gene>
    <name evidence="2" type="primary">yusE</name>
    <name evidence="2" type="ORF">GCM10007063_10890</name>
</gene>
<comment type="caution">
    <text evidence="2">The sequence shown here is derived from an EMBL/GenBank/DDBJ whole genome shotgun (WGS) entry which is preliminary data.</text>
</comment>
<keyword evidence="3" id="KW-1185">Reference proteome</keyword>
<sequence>MQQITDDVLQQERYLLYIYTPFCGTCALARSMLEKIEAVHQQNIFYEMNASLNPDFMQNYKVESVPSLLIKQDGEVKDKVYAFKSIANVYSYLMTYKPELFAAN</sequence>
<dbReference type="Pfam" id="PF00085">
    <property type="entry name" value="Thioredoxin"/>
    <property type="match status" value="1"/>
</dbReference>
<dbReference type="Gene3D" id="3.40.30.10">
    <property type="entry name" value="Glutaredoxin"/>
    <property type="match status" value="1"/>
</dbReference>
<dbReference type="SUPFAM" id="SSF52833">
    <property type="entry name" value="Thioredoxin-like"/>
    <property type="match status" value="1"/>
</dbReference>
<proteinExistence type="predicted"/>
<evidence type="ECO:0000313" key="3">
    <source>
        <dbReference type="Proteomes" id="UP000658382"/>
    </source>
</evidence>
<accession>A0A917PS99</accession>
<dbReference type="Proteomes" id="UP000658382">
    <property type="component" value="Unassembled WGS sequence"/>
</dbReference>
<dbReference type="RefSeq" id="WP_188632077.1">
    <property type="nucleotide sequence ID" value="NZ_BMNQ01000009.1"/>
</dbReference>
<reference evidence="2" key="2">
    <citation type="submission" date="2020-09" db="EMBL/GenBank/DDBJ databases">
        <authorList>
            <person name="Sun Q."/>
            <person name="Ohkuma M."/>
        </authorList>
    </citation>
    <scope>NUCLEOTIDE SEQUENCE</scope>
    <source>
        <strain evidence="2">JCM 12580</strain>
    </source>
</reference>
<dbReference type="InterPro" id="IPR013766">
    <property type="entry name" value="Thioredoxin_domain"/>
</dbReference>
<evidence type="ECO:0000259" key="1">
    <source>
        <dbReference type="Pfam" id="PF00085"/>
    </source>
</evidence>
<dbReference type="AlphaFoldDB" id="A0A917PS99"/>
<organism evidence="2 3">
    <name type="scientific">Lentibacillus kapialis</name>
    <dbReference type="NCBI Taxonomy" id="340214"/>
    <lineage>
        <taxon>Bacteria</taxon>
        <taxon>Bacillati</taxon>
        <taxon>Bacillota</taxon>
        <taxon>Bacilli</taxon>
        <taxon>Bacillales</taxon>
        <taxon>Bacillaceae</taxon>
        <taxon>Lentibacillus</taxon>
    </lineage>
</organism>
<name>A0A917PS99_9BACI</name>
<feature type="domain" description="Thioredoxin" evidence="1">
    <location>
        <begin position="7"/>
        <end position="84"/>
    </location>
</feature>
<dbReference type="EMBL" id="BMNQ01000009">
    <property type="protein sequence ID" value="GGJ90069.1"/>
    <property type="molecule type" value="Genomic_DNA"/>
</dbReference>
<dbReference type="InterPro" id="IPR036249">
    <property type="entry name" value="Thioredoxin-like_sf"/>
</dbReference>
<evidence type="ECO:0000313" key="2">
    <source>
        <dbReference type="EMBL" id="GGJ90069.1"/>
    </source>
</evidence>